<evidence type="ECO:0000313" key="1">
    <source>
        <dbReference type="EMBL" id="KKL88416.1"/>
    </source>
</evidence>
<accession>A0A0F9GD43</accession>
<reference evidence="1" key="1">
    <citation type="journal article" date="2015" name="Nature">
        <title>Complex archaea that bridge the gap between prokaryotes and eukaryotes.</title>
        <authorList>
            <person name="Spang A."/>
            <person name="Saw J.H."/>
            <person name="Jorgensen S.L."/>
            <person name="Zaremba-Niedzwiedzka K."/>
            <person name="Martijn J."/>
            <person name="Lind A.E."/>
            <person name="van Eijk R."/>
            <person name="Schleper C."/>
            <person name="Guy L."/>
            <person name="Ettema T.J."/>
        </authorList>
    </citation>
    <scope>NUCLEOTIDE SEQUENCE</scope>
</reference>
<comment type="caution">
    <text evidence="1">The sequence shown here is derived from an EMBL/GenBank/DDBJ whole genome shotgun (WGS) entry which is preliminary data.</text>
</comment>
<proteinExistence type="predicted"/>
<protein>
    <recommendedName>
        <fullName evidence="2">ERCC4 domain-containing protein</fullName>
    </recommendedName>
</protein>
<dbReference type="AlphaFoldDB" id="A0A0F9GD43"/>
<gene>
    <name evidence="1" type="ORF">LCGC14_1924900</name>
</gene>
<evidence type="ECO:0008006" key="2">
    <source>
        <dbReference type="Google" id="ProtNLM"/>
    </source>
</evidence>
<dbReference type="EMBL" id="LAZR01020571">
    <property type="protein sequence ID" value="KKL88416.1"/>
    <property type="molecule type" value="Genomic_DNA"/>
</dbReference>
<sequence length="242" mass="27186">MIFVDIYEPTQIEALLKQTVETTRMTLNHSPEGYADYLFFACDGHRIQVERKQIDEILSDLDGTEEQLGREVSNGVEETILIYEGTCEPIPGLKMAVQSFKLAKGGKVMVPSHKYNISYTGLQAWFSQLDKAGITVVHTCHYIGTAMTLVALYNNAQKQEHTTLRRYIKEHIVVKPFNEHVITLMGIKGANLGEARAKALIERYGTVWYTLSQSIEEIAETIVGEKKLGMAVAKKLHKAIGR</sequence>
<organism evidence="1">
    <name type="scientific">marine sediment metagenome</name>
    <dbReference type="NCBI Taxonomy" id="412755"/>
    <lineage>
        <taxon>unclassified sequences</taxon>
        <taxon>metagenomes</taxon>
        <taxon>ecological metagenomes</taxon>
    </lineage>
</organism>
<name>A0A0F9GD43_9ZZZZ</name>